<dbReference type="SUPFAM" id="SSF56349">
    <property type="entry name" value="DNA breaking-rejoining enzymes"/>
    <property type="match status" value="1"/>
</dbReference>
<dbReference type="EMBL" id="MLBF01000073">
    <property type="protein sequence ID" value="OLN26632.1"/>
    <property type="molecule type" value="Genomic_DNA"/>
</dbReference>
<dbReference type="InterPro" id="IPR011010">
    <property type="entry name" value="DNA_brk_join_enz"/>
</dbReference>
<organism evidence="6 7">
    <name type="scientific">Desulfosporosinus metallidurans</name>
    <dbReference type="NCBI Taxonomy" id="1888891"/>
    <lineage>
        <taxon>Bacteria</taxon>
        <taxon>Bacillati</taxon>
        <taxon>Bacillota</taxon>
        <taxon>Clostridia</taxon>
        <taxon>Eubacteriales</taxon>
        <taxon>Desulfitobacteriaceae</taxon>
        <taxon>Desulfosporosinus</taxon>
    </lineage>
</organism>
<evidence type="ECO:0000259" key="4">
    <source>
        <dbReference type="PROSITE" id="PS51898"/>
    </source>
</evidence>
<dbReference type="InterPro" id="IPR013762">
    <property type="entry name" value="Integrase-like_cat_sf"/>
</dbReference>
<dbReference type="AlphaFoldDB" id="A0A1Q8QH83"/>
<evidence type="ECO:0000256" key="3">
    <source>
        <dbReference type="PROSITE-ProRule" id="PRU01248"/>
    </source>
</evidence>
<evidence type="ECO:0000313" key="6">
    <source>
        <dbReference type="EMBL" id="OLN26632.1"/>
    </source>
</evidence>
<dbReference type="STRING" id="1888891.DSOL_4914"/>
<keyword evidence="1 3" id="KW-0238">DNA-binding</keyword>
<dbReference type="RefSeq" id="WP_075367179.1">
    <property type="nucleotide sequence ID" value="NZ_MLBF01000073.1"/>
</dbReference>
<feature type="domain" description="Core-binding (CB)" evidence="5">
    <location>
        <begin position="1"/>
        <end position="96"/>
    </location>
</feature>
<evidence type="ECO:0000259" key="5">
    <source>
        <dbReference type="PROSITE" id="PS51900"/>
    </source>
</evidence>
<evidence type="ECO:0000256" key="2">
    <source>
        <dbReference type="ARBA" id="ARBA00023172"/>
    </source>
</evidence>
<accession>A0A1Q8QH83</accession>
<keyword evidence="2" id="KW-0233">DNA recombination</keyword>
<dbReference type="Proteomes" id="UP000186102">
    <property type="component" value="Unassembled WGS sequence"/>
</dbReference>
<dbReference type="InterPro" id="IPR010998">
    <property type="entry name" value="Integrase_recombinase_N"/>
</dbReference>
<dbReference type="InterPro" id="IPR002104">
    <property type="entry name" value="Integrase_catalytic"/>
</dbReference>
<protein>
    <submittedName>
        <fullName evidence="6">Uncharacterized protein</fullName>
    </submittedName>
</protein>
<sequence>MDSVIKFLKFKDNSGSARETLRAYCYHLKLYFEFLEQKGLVYHDLGINEMAEFTRWLQNPHASVKVSSISPFVPVRKPNTVNTIMTAVEVFYDYLNRHVDYSIKLSDRLKRQMMGSRRGFKDFLYHINKDKLFNKKVLKLKAAKSRPKTLPKKDISLLIGACTNLRDEFLLHLLWESGMRIGEALALRLKDFEIDG</sequence>
<feature type="domain" description="Tyr recombinase" evidence="4">
    <location>
        <begin position="145"/>
        <end position="196"/>
    </location>
</feature>
<dbReference type="PROSITE" id="PS51898">
    <property type="entry name" value="TYR_RECOMBINASE"/>
    <property type="match status" value="1"/>
</dbReference>
<keyword evidence="7" id="KW-1185">Reference proteome</keyword>
<gene>
    <name evidence="6" type="ORF">DSOL_4914</name>
</gene>
<dbReference type="PROSITE" id="PS51900">
    <property type="entry name" value="CB"/>
    <property type="match status" value="1"/>
</dbReference>
<dbReference type="Gene3D" id="1.10.150.130">
    <property type="match status" value="1"/>
</dbReference>
<evidence type="ECO:0000313" key="7">
    <source>
        <dbReference type="Proteomes" id="UP000186102"/>
    </source>
</evidence>
<dbReference type="Gene3D" id="1.10.443.10">
    <property type="entry name" value="Intergrase catalytic core"/>
    <property type="match status" value="1"/>
</dbReference>
<name>A0A1Q8QH83_9FIRM</name>
<evidence type="ECO:0000256" key="1">
    <source>
        <dbReference type="ARBA" id="ARBA00023125"/>
    </source>
</evidence>
<dbReference type="GO" id="GO:0003677">
    <property type="term" value="F:DNA binding"/>
    <property type="evidence" value="ECO:0007669"/>
    <property type="project" value="UniProtKB-UniRule"/>
</dbReference>
<reference evidence="6 7" key="1">
    <citation type="submission" date="2016-09" db="EMBL/GenBank/DDBJ databases">
        <title>Complete genome of Desulfosporosinus sp. OL.</title>
        <authorList>
            <person name="Mardanov A."/>
            <person name="Beletsky A."/>
            <person name="Panova A."/>
            <person name="Karnachuk O."/>
            <person name="Ravin N."/>
        </authorList>
    </citation>
    <scope>NUCLEOTIDE SEQUENCE [LARGE SCALE GENOMIC DNA]</scope>
    <source>
        <strain evidence="6 7">OL</strain>
    </source>
</reference>
<proteinExistence type="predicted"/>
<dbReference type="GO" id="GO:0006310">
    <property type="term" value="P:DNA recombination"/>
    <property type="evidence" value="ECO:0007669"/>
    <property type="project" value="UniProtKB-KW"/>
</dbReference>
<dbReference type="InterPro" id="IPR044068">
    <property type="entry name" value="CB"/>
</dbReference>
<dbReference type="GO" id="GO:0015074">
    <property type="term" value="P:DNA integration"/>
    <property type="evidence" value="ECO:0007669"/>
    <property type="project" value="InterPro"/>
</dbReference>
<comment type="caution">
    <text evidence="6">The sequence shown here is derived from an EMBL/GenBank/DDBJ whole genome shotgun (WGS) entry which is preliminary data.</text>
</comment>